<accession>A0A3B0SX67</accession>
<dbReference type="InterPro" id="IPR000600">
    <property type="entry name" value="ROK"/>
</dbReference>
<dbReference type="InterPro" id="IPR043129">
    <property type="entry name" value="ATPase_NBD"/>
</dbReference>
<dbReference type="AlphaFoldDB" id="A0A3B0SX67"/>
<gene>
    <name evidence="1" type="ORF">MNBD_BACTEROID03-1775</name>
</gene>
<name>A0A3B0SX67_9ZZZZ</name>
<evidence type="ECO:0008006" key="2">
    <source>
        <dbReference type="Google" id="ProtNLM"/>
    </source>
</evidence>
<dbReference type="PANTHER" id="PTHR18964">
    <property type="entry name" value="ROK (REPRESSOR, ORF, KINASE) FAMILY"/>
    <property type="match status" value="1"/>
</dbReference>
<dbReference type="Gene3D" id="3.30.420.40">
    <property type="match status" value="2"/>
</dbReference>
<dbReference type="Pfam" id="PF00480">
    <property type="entry name" value="ROK"/>
    <property type="match status" value="1"/>
</dbReference>
<sequence>MKDKIVIGIDLGGTKIMVGAVTQNGDVLGEPIKVLTGGNESSNKIIKRITDAVESVLKDLNVTIADVLGIGIGSTGPLNMNDGIILECPQLPTMHFFPLRETIENYFNVPVTMNNDANCLIYGETIFGIASDKKNVVGFTLGTGIGCAIILNKKILNGATGTAGEIWPSPYRSGSIEDYISGKGVSKIHRSISGKTSSSDAIMALAENGDENAIKTWEEFGKHLAVPIAWSINIIDPELIVLGGSISNAHPFFMPSLEKELRKHLCPEPSKKTKVVIAELGDYAGFIGAACLVTENLEQLNGQLKKTQIQNS</sequence>
<dbReference type="SUPFAM" id="SSF53067">
    <property type="entry name" value="Actin-like ATPase domain"/>
    <property type="match status" value="1"/>
</dbReference>
<protein>
    <recommendedName>
        <fullName evidence="2">Glucokinase</fullName>
    </recommendedName>
</protein>
<dbReference type="PANTHER" id="PTHR18964:SF149">
    <property type="entry name" value="BIFUNCTIONAL UDP-N-ACETYLGLUCOSAMINE 2-EPIMERASE_N-ACETYLMANNOSAMINE KINASE"/>
    <property type="match status" value="1"/>
</dbReference>
<proteinExistence type="predicted"/>
<dbReference type="EMBL" id="UOEL01000025">
    <property type="protein sequence ID" value="VAW10565.1"/>
    <property type="molecule type" value="Genomic_DNA"/>
</dbReference>
<evidence type="ECO:0000313" key="1">
    <source>
        <dbReference type="EMBL" id="VAW10565.1"/>
    </source>
</evidence>
<organism evidence="1">
    <name type="scientific">hydrothermal vent metagenome</name>
    <dbReference type="NCBI Taxonomy" id="652676"/>
    <lineage>
        <taxon>unclassified sequences</taxon>
        <taxon>metagenomes</taxon>
        <taxon>ecological metagenomes</taxon>
    </lineage>
</organism>
<dbReference type="CDD" id="cd23763">
    <property type="entry name" value="ASKHA_ATPase_ROK"/>
    <property type="match status" value="1"/>
</dbReference>
<reference evidence="1" key="1">
    <citation type="submission" date="2018-06" db="EMBL/GenBank/DDBJ databases">
        <authorList>
            <person name="Zhirakovskaya E."/>
        </authorList>
    </citation>
    <scope>NUCLEOTIDE SEQUENCE</scope>
</reference>